<evidence type="ECO:0000313" key="3">
    <source>
        <dbReference type="Proteomes" id="UP001558101"/>
    </source>
</evidence>
<reference evidence="2 3" key="1">
    <citation type="submission" date="2024-07" db="EMBL/GenBank/DDBJ databases">
        <title>Genomes of novel Serratia strains from suburban soil.</title>
        <authorList>
            <person name="Markert E.X."/>
            <person name="Severe K."/>
            <person name="Severe L."/>
            <person name="Twing K.I."/>
            <person name="Ward L.M."/>
        </authorList>
    </citation>
    <scope>NUCLEOTIDE SEQUENCE [LARGE SCALE GENOMIC DNA]</scope>
    <source>
        <strain evidence="2 3">3C-UT</strain>
    </source>
</reference>
<gene>
    <name evidence="2" type="ORF">AB4M04_23435</name>
</gene>
<feature type="transmembrane region" description="Helical" evidence="1">
    <location>
        <begin position="20"/>
        <end position="40"/>
    </location>
</feature>
<keyword evidence="1" id="KW-0812">Transmembrane</keyword>
<keyword evidence="1" id="KW-0472">Membrane</keyword>
<evidence type="ECO:0008006" key="4">
    <source>
        <dbReference type="Google" id="ProtNLM"/>
    </source>
</evidence>
<protein>
    <recommendedName>
        <fullName evidence="4">General secretion pathway, M protein</fullName>
    </recommendedName>
</protein>
<comment type="caution">
    <text evidence="2">The sequence shown here is derived from an EMBL/GenBank/DDBJ whole genome shotgun (WGS) entry which is preliminary data.</text>
</comment>
<organism evidence="2 3">
    <name type="scientific">Serratia quinivorans</name>
    <dbReference type="NCBI Taxonomy" id="137545"/>
    <lineage>
        <taxon>Bacteria</taxon>
        <taxon>Pseudomonadati</taxon>
        <taxon>Pseudomonadota</taxon>
        <taxon>Gammaproteobacteria</taxon>
        <taxon>Enterobacterales</taxon>
        <taxon>Yersiniaceae</taxon>
        <taxon>Serratia</taxon>
    </lineage>
</organism>
<evidence type="ECO:0000256" key="1">
    <source>
        <dbReference type="SAM" id="Phobius"/>
    </source>
</evidence>
<keyword evidence="3" id="KW-1185">Reference proteome</keyword>
<proteinExistence type="predicted"/>
<name>A0ABV3UPU4_9GAMM</name>
<accession>A0ABV3UPU4</accession>
<dbReference type="RefSeq" id="WP_261414700.1">
    <property type="nucleotide sequence ID" value="NZ_CAMKRT010000007.1"/>
</dbReference>
<dbReference type="EMBL" id="JBFQXQ010000005">
    <property type="protein sequence ID" value="MEX3175027.1"/>
    <property type="molecule type" value="Genomic_DNA"/>
</dbReference>
<evidence type="ECO:0000313" key="2">
    <source>
        <dbReference type="EMBL" id="MEX3175027.1"/>
    </source>
</evidence>
<sequence>MDKSLPLWLARGLSLPGWKLLAIQWLVLGSLILLFGLLLLQGKWQQLADTEAQQQRLMQQMTPLWEQLARMPTLDQVNQSLQQVSRPPAADSDLASTLQRAGAGLQRWQQQGDSPRQTLMLHLNYDSLLRLLERFPAQLRIDQMTVEAQVGELTAHFILQAALAEVEAEAVNPNE</sequence>
<keyword evidence="1" id="KW-1133">Transmembrane helix</keyword>
<dbReference type="Proteomes" id="UP001558101">
    <property type="component" value="Unassembled WGS sequence"/>
</dbReference>